<dbReference type="GO" id="GO:0048367">
    <property type="term" value="P:shoot system development"/>
    <property type="evidence" value="ECO:0007669"/>
    <property type="project" value="InterPro"/>
</dbReference>
<dbReference type="STRING" id="3988.B9SIC8"/>
<organism evidence="1 2">
    <name type="scientific">Ricinus communis</name>
    <name type="common">Castor bean</name>
    <dbReference type="NCBI Taxonomy" id="3988"/>
    <lineage>
        <taxon>Eukaryota</taxon>
        <taxon>Viridiplantae</taxon>
        <taxon>Streptophyta</taxon>
        <taxon>Embryophyta</taxon>
        <taxon>Tracheophyta</taxon>
        <taxon>Spermatophyta</taxon>
        <taxon>Magnoliopsida</taxon>
        <taxon>eudicotyledons</taxon>
        <taxon>Gunneridae</taxon>
        <taxon>Pentapetalae</taxon>
        <taxon>rosids</taxon>
        <taxon>fabids</taxon>
        <taxon>Malpighiales</taxon>
        <taxon>Euphorbiaceae</taxon>
        <taxon>Acalyphoideae</taxon>
        <taxon>Acalypheae</taxon>
        <taxon>Ricinus</taxon>
    </lineage>
</organism>
<dbReference type="InterPro" id="IPR004320">
    <property type="entry name" value="BPS1_pln"/>
</dbReference>
<gene>
    <name evidence="1" type="ORF">RCOM_0806960</name>
</gene>
<dbReference type="PANTHER" id="PTHR33070:SF129">
    <property type="entry name" value="DUF241 DOMAIN PROTEIN"/>
    <property type="match status" value="1"/>
</dbReference>
<evidence type="ECO:0000313" key="2">
    <source>
        <dbReference type="Proteomes" id="UP000008311"/>
    </source>
</evidence>
<dbReference type="Proteomes" id="UP000008311">
    <property type="component" value="Unassembled WGS sequence"/>
</dbReference>
<evidence type="ECO:0000313" key="1">
    <source>
        <dbReference type="EMBL" id="EEF36646.1"/>
    </source>
</evidence>
<accession>B9SIC8</accession>
<dbReference type="EMBL" id="EQ973971">
    <property type="protein sequence ID" value="EEF36646.1"/>
    <property type="molecule type" value="Genomic_DNA"/>
</dbReference>
<dbReference type="GO" id="GO:0048364">
    <property type="term" value="P:root development"/>
    <property type="evidence" value="ECO:0007669"/>
    <property type="project" value="InterPro"/>
</dbReference>
<protein>
    <recommendedName>
        <fullName evidence="3">DUF241 domain protein</fullName>
    </recommendedName>
</protein>
<dbReference type="PANTHER" id="PTHR33070">
    <property type="entry name" value="OS06G0725500 PROTEIN"/>
    <property type="match status" value="1"/>
</dbReference>
<dbReference type="Pfam" id="PF03087">
    <property type="entry name" value="BPS1"/>
    <property type="match status" value="1"/>
</dbReference>
<proteinExistence type="predicted"/>
<name>B9SIC8_RICCO</name>
<evidence type="ECO:0008006" key="3">
    <source>
        <dbReference type="Google" id="ProtNLM"/>
    </source>
</evidence>
<dbReference type="InParanoid" id="B9SIC8"/>
<keyword evidence="2" id="KW-1185">Reference proteome</keyword>
<sequence>MVGKGQCVDTAEIVHEIDINPADAKGRKANHKLEQKWLQPCSKLADSLPSRPHPLMSQLDDHICRLRACGVTSTSSTSITHKLSGLQDLHDSIDKLLLLPLTQQVLAHQNNRKWVDELLDGSLRVLDVCNAAKDALLQTKEYTLELQSTIRRRQGSCENVLATEVRKYITSRKMAKKAIQKAMNDLKGLENKYSVSCIGSGNEIATFVSMLREVEAITLSVLKTFMSFISGSKAQSKPSNWSVVSKLMIRKRVAFDEEETKVNEFATVDAALESFLGCKITSKYDNMETLQNHLKNLEVCIQDLEEGTHSLFRRMIKTRVSLLNIFN</sequence>
<dbReference type="eggNOG" id="ENOG502QUY1">
    <property type="taxonomic scope" value="Eukaryota"/>
</dbReference>
<reference evidence="2" key="1">
    <citation type="journal article" date="2010" name="Nat. Biotechnol.">
        <title>Draft genome sequence of the oilseed species Ricinus communis.</title>
        <authorList>
            <person name="Chan A.P."/>
            <person name="Crabtree J."/>
            <person name="Zhao Q."/>
            <person name="Lorenzi H."/>
            <person name="Orvis J."/>
            <person name="Puiu D."/>
            <person name="Melake-Berhan A."/>
            <person name="Jones K.M."/>
            <person name="Redman J."/>
            <person name="Chen G."/>
            <person name="Cahoon E.B."/>
            <person name="Gedil M."/>
            <person name="Stanke M."/>
            <person name="Haas B.J."/>
            <person name="Wortman J.R."/>
            <person name="Fraser-Liggett C.M."/>
            <person name="Ravel J."/>
            <person name="Rabinowicz P.D."/>
        </authorList>
    </citation>
    <scope>NUCLEOTIDE SEQUENCE [LARGE SCALE GENOMIC DNA]</scope>
    <source>
        <strain evidence="2">cv. Hale</strain>
    </source>
</reference>
<dbReference type="AlphaFoldDB" id="B9SIC8"/>